<feature type="compositionally biased region" description="Basic and acidic residues" evidence="8">
    <location>
        <begin position="613"/>
        <end position="626"/>
    </location>
</feature>
<comment type="subcellular location">
    <subcellularLocation>
        <location evidence="1">Membrane</location>
        <topology evidence="1">Multi-pass membrane protein</topology>
    </subcellularLocation>
</comment>
<dbReference type="FunFam" id="1.10.287.570:FF:000004">
    <property type="entry name" value="probable boron transporter 2"/>
    <property type="match status" value="1"/>
</dbReference>
<name>A0A2N9G1S5_FAGSY</name>
<sequence length="644" mass="71522">MEETFVPFRGIKNDLKGRLLCYKQDWAGGIRAGIRILAPTTYIFFASAIPVVSFGEQLERNTEGTLTAVQTLASTALCGVIHSVVGGQPLLILGVAEPTVLMYTFMFDFVKDRKDLGQKLFLAWTGWVCVWTALLLFLLAVLGACSIINRFTRVAGELFGLLIAMLFMQQAIRGVVEEFGIPQRENPNQTALHPSWRFGNGMFALVLSFGLLLTALKSRKARSWRYGTGWFRGFIADYGVPLMVLVWTAVSYIPVNDVPRGIPRRLFSPNPWSPGAYSNWTVIKDMLNVPPLYIVGAFIPATMIAVLYYFDHSVASQLAQQKEFNLKKPASYHYDLLLLGFLVILCGLIGIPPANGVIPQSPMHTKSLATLKHQGLKELKESTVQLASSSAYIDAPVDETALMVGGCVAAMPLLKKIPTSVLWGYFAFMAIESLPGNQFWERILLLFTAPSRRYKVQEDYHATFVETVPFKTIVTFTLFQTTYLLLCFGLTWIPVAGVLFPLLIMLLVPVRQYFLPKFFKGAHLQDLDAAEYEEAPAIAFNMSFQEQDPQARITNFDGGEILDDIITRSRGEIRLTQSPKVTSSTPTSLEDIRPASSPRMSQRVYSPHVNELSGERSPRLKGKGLEAKQTPSPGPSILGQSPRG</sequence>
<feature type="domain" description="Bicarbonate transporter-like transmembrane" evidence="10">
    <location>
        <begin position="202"/>
        <end position="530"/>
    </location>
</feature>
<reference evidence="11" key="1">
    <citation type="submission" date="2018-02" db="EMBL/GenBank/DDBJ databases">
        <authorList>
            <person name="Cohen D.B."/>
            <person name="Kent A.D."/>
        </authorList>
    </citation>
    <scope>NUCLEOTIDE SEQUENCE</scope>
</reference>
<evidence type="ECO:0000259" key="10">
    <source>
        <dbReference type="Pfam" id="PF00955"/>
    </source>
</evidence>
<dbReference type="PANTHER" id="PTHR11453">
    <property type="entry name" value="ANION EXCHANGE PROTEIN"/>
    <property type="match status" value="1"/>
</dbReference>
<keyword evidence="4" id="KW-0039">Anion exchange</keyword>
<keyword evidence="5 9" id="KW-0812">Transmembrane</keyword>
<dbReference type="PANTHER" id="PTHR11453:SF82">
    <property type="entry name" value="BORON TRANSPORTER 1"/>
    <property type="match status" value="1"/>
</dbReference>
<feature type="domain" description="Bicarbonate transporter-like transmembrane" evidence="10">
    <location>
        <begin position="7"/>
        <end position="180"/>
    </location>
</feature>
<evidence type="ECO:0000313" key="11">
    <source>
        <dbReference type="EMBL" id="SPC93508.1"/>
    </source>
</evidence>
<feature type="transmembrane region" description="Helical" evidence="9">
    <location>
        <begin position="121"/>
        <end position="142"/>
    </location>
</feature>
<organism evidence="11">
    <name type="scientific">Fagus sylvatica</name>
    <name type="common">Beechnut</name>
    <dbReference type="NCBI Taxonomy" id="28930"/>
    <lineage>
        <taxon>Eukaryota</taxon>
        <taxon>Viridiplantae</taxon>
        <taxon>Streptophyta</taxon>
        <taxon>Embryophyta</taxon>
        <taxon>Tracheophyta</taxon>
        <taxon>Spermatophyta</taxon>
        <taxon>Magnoliopsida</taxon>
        <taxon>eudicotyledons</taxon>
        <taxon>Gunneridae</taxon>
        <taxon>Pentapetalae</taxon>
        <taxon>rosids</taxon>
        <taxon>fabids</taxon>
        <taxon>Fagales</taxon>
        <taxon>Fagaceae</taxon>
        <taxon>Fagus</taxon>
    </lineage>
</organism>
<feature type="transmembrane region" description="Helical" evidence="9">
    <location>
        <begin position="154"/>
        <end position="176"/>
    </location>
</feature>
<keyword evidence="3" id="KW-0813">Transport</keyword>
<keyword evidence="6 9" id="KW-1133">Transmembrane helix</keyword>
<evidence type="ECO:0000256" key="1">
    <source>
        <dbReference type="ARBA" id="ARBA00004141"/>
    </source>
</evidence>
<feature type="region of interest" description="Disordered" evidence="8">
    <location>
        <begin position="575"/>
        <end position="644"/>
    </location>
</feature>
<evidence type="ECO:0000256" key="6">
    <source>
        <dbReference type="ARBA" id="ARBA00022989"/>
    </source>
</evidence>
<feature type="transmembrane region" description="Helical" evidence="9">
    <location>
        <begin position="235"/>
        <end position="255"/>
    </location>
</feature>
<evidence type="ECO:0000256" key="8">
    <source>
        <dbReference type="SAM" id="MobiDB-lite"/>
    </source>
</evidence>
<feature type="compositionally biased region" description="Polar residues" evidence="8">
    <location>
        <begin position="575"/>
        <end position="588"/>
    </location>
</feature>
<accession>A0A2N9G1S5</accession>
<dbReference type="InterPro" id="IPR011531">
    <property type="entry name" value="HCO3_transpt-like_TM_dom"/>
</dbReference>
<keyword evidence="7 9" id="KW-0472">Membrane</keyword>
<feature type="transmembrane region" description="Helical" evidence="9">
    <location>
        <begin position="331"/>
        <end position="351"/>
    </location>
</feature>
<dbReference type="Pfam" id="PF00955">
    <property type="entry name" value="HCO3_cotransp"/>
    <property type="match status" value="2"/>
</dbReference>
<evidence type="ECO:0000256" key="2">
    <source>
        <dbReference type="ARBA" id="ARBA00006262"/>
    </source>
</evidence>
<evidence type="ECO:0000256" key="5">
    <source>
        <dbReference type="ARBA" id="ARBA00022692"/>
    </source>
</evidence>
<comment type="similarity">
    <text evidence="2">Belongs to the anion exchanger (TC 2.A.31.3) family.</text>
</comment>
<evidence type="ECO:0000256" key="7">
    <source>
        <dbReference type="ARBA" id="ARBA00023136"/>
    </source>
</evidence>
<dbReference type="GO" id="GO:0006820">
    <property type="term" value="P:monoatomic anion transport"/>
    <property type="evidence" value="ECO:0007669"/>
    <property type="project" value="InterPro"/>
</dbReference>
<gene>
    <name evidence="11" type="ORF">FSB_LOCUS21390</name>
</gene>
<protein>
    <recommendedName>
        <fullName evidence="10">Bicarbonate transporter-like transmembrane domain-containing protein</fullName>
    </recommendedName>
</protein>
<keyword evidence="4" id="KW-0406">Ion transport</keyword>
<feature type="transmembrane region" description="Helical" evidence="9">
    <location>
        <begin position="196"/>
        <end position="215"/>
    </location>
</feature>
<dbReference type="InterPro" id="IPR003020">
    <property type="entry name" value="HCO3_transpt_euk"/>
</dbReference>
<dbReference type="EMBL" id="OIVN01001399">
    <property type="protein sequence ID" value="SPC93508.1"/>
    <property type="molecule type" value="Genomic_DNA"/>
</dbReference>
<evidence type="ECO:0000256" key="3">
    <source>
        <dbReference type="ARBA" id="ARBA00022448"/>
    </source>
</evidence>
<dbReference type="GO" id="GO:0005886">
    <property type="term" value="C:plasma membrane"/>
    <property type="evidence" value="ECO:0007669"/>
    <property type="project" value="TreeGrafter"/>
</dbReference>
<evidence type="ECO:0000256" key="9">
    <source>
        <dbReference type="SAM" id="Phobius"/>
    </source>
</evidence>
<dbReference type="AlphaFoldDB" id="A0A2N9G1S5"/>
<evidence type="ECO:0000256" key="4">
    <source>
        <dbReference type="ARBA" id="ARBA00022681"/>
    </source>
</evidence>
<feature type="transmembrane region" description="Helical" evidence="9">
    <location>
        <begin position="292"/>
        <end position="310"/>
    </location>
</feature>
<feature type="transmembrane region" description="Helical" evidence="9">
    <location>
        <begin position="483"/>
        <end position="508"/>
    </location>
</feature>
<proteinExistence type="inferred from homology"/>
<dbReference type="GO" id="GO:0050801">
    <property type="term" value="P:monoatomic ion homeostasis"/>
    <property type="evidence" value="ECO:0007669"/>
    <property type="project" value="TreeGrafter"/>
</dbReference>
<dbReference type="GO" id="GO:0005452">
    <property type="term" value="F:solute:inorganic anion antiporter activity"/>
    <property type="evidence" value="ECO:0007669"/>
    <property type="project" value="InterPro"/>
</dbReference>
<feature type="transmembrane region" description="Helical" evidence="9">
    <location>
        <begin position="90"/>
        <end position="109"/>
    </location>
</feature>